<dbReference type="EMBL" id="CARXXK010001373">
    <property type="protein sequence ID" value="CAI6375839.1"/>
    <property type="molecule type" value="Genomic_DNA"/>
</dbReference>
<evidence type="ECO:0000313" key="4">
    <source>
        <dbReference type="Proteomes" id="UP001160148"/>
    </source>
</evidence>
<protein>
    <recommendedName>
        <fullName evidence="2">HAT C-terminal dimerisation domain-containing protein</fullName>
    </recommendedName>
</protein>
<dbReference type="Pfam" id="PF05699">
    <property type="entry name" value="Dimer_Tnp_hAT"/>
    <property type="match status" value="1"/>
</dbReference>
<dbReference type="GO" id="GO:0046983">
    <property type="term" value="F:protein dimerization activity"/>
    <property type="evidence" value="ECO:0007669"/>
    <property type="project" value="InterPro"/>
</dbReference>
<keyword evidence="4" id="KW-1185">Reference proteome</keyword>
<gene>
    <name evidence="3" type="ORF">MEUPH1_LOCUS29284</name>
</gene>
<feature type="domain" description="HAT C-terminal dimerisation" evidence="2">
    <location>
        <begin position="4"/>
        <end position="59"/>
    </location>
</feature>
<dbReference type="AlphaFoldDB" id="A0AAV0Y4H9"/>
<dbReference type="Proteomes" id="UP001160148">
    <property type="component" value="Unassembled WGS sequence"/>
</dbReference>
<evidence type="ECO:0000313" key="3">
    <source>
        <dbReference type="EMBL" id="CAI6375839.1"/>
    </source>
</evidence>
<evidence type="ECO:0000256" key="1">
    <source>
        <dbReference type="SAM" id="SignalP"/>
    </source>
</evidence>
<keyword evidence="1" id="KW-0732">Signal</keyword>
<dbReference type="PANTHER" id="PTHR46289:SF19">
    <property type="entry name" value="ZINC FINGER MYM-TYPE CONTAINING 1"/>
    <property type="match status" value="1"/>
</dbReference>
<dbReference type="InterPro" id="IPR008906">
    <property type="entry name" value="HATC_C_dom"/>
</dbReference>
<reference evidence="3 4" key="1">
    <citation type="submission" date="2023-01" db="EMBL/GenBank/DDBJ databases">
        <authorList>
            <person name="Whitehead M."/>
        </authorList>
    </citation>
    <scope>NUCLEOTIDE SEQUENCE [LARGE SCALE GENOMIC DNA]</scope>
</reference>
<organism evidence="3 4">
    <name type="scientific">Macrosiphum euphorbiae</name>
    <name type="common">potato aphid</name>
    <dbReference type="NCBI Taxonomy" id="13131"/>
    <lineage>
        <taxon>Eukaryota</taxon>
        <taxon>Metazoa</taxon>
        <taxon>Ecdysozoa</taxon>
        <taxon>Arthropoda</taxon>
        <taxon>Hexapoda</taxon>
        <taxon>Insecta</taxon>
        <taxon>Pterygota</taxon>
        <taxon>Neoptera</taxon>
        <taxon>Paraneoptera</taxon>
        <taxon>Hemiptera</taxon>
        <taxon>Sternorrhyncha</taxon>
        <taxon>Aphidomorpha</taxon>
        <taxon>Aphidoidea</taxon>
        <taxon>Aphididae</taxon>
        <taxon>Macrosiphini</taxon>
        <taxon>Macrosiphum</taxon>
    </lineage>
</organism>
<feature type="chain" id="PRO_5043594902" description="HAT C-terminal dimerisation domain-containing protein" evidence="1">
    <location>
        <begin position="26"/>
        <end position="84"/>
    </location>
</feature>
<feature type="signal peptide" evidence="1">
    <location>
        <begin position="1"/>
        <end position="25"/>
    </location>
</feature>
<dbReference type="PANTHER" id="PTHR46289">
    <property type="entry name" value="52 KDA REPRESSOR OF THE INHIBITOR OF THE PROTEIN KINASE-LIKE PROTEIN-RELATED"/>
    <property type="match status" value="1"/>
</dbReference>
<proteinExistence type="predicted"/>
<sequence>MVELFPNLVTALKILLTLPITAASAERSFSKLKIIKSYLRSQICQMRLVGLAVLSIEKDVSNKLDMEEIIEEFATLKARKIKFI</sequence>
<dbReference type="InterPro" id="IPR052958">
    <property type="entry name" value="IFN-induced_PKR_regulator"/>
</dbReference>
<comment type="caution">
    <text evidence="3">The sequence shown here is derived from an EMBL/GenBank/DDBJ whole genome shotgun (WGS) entry which is preliminary data.</text>
</comment>
<accession>A0AAV0Y4H9</accession>
<name>A0AAV0Y4H9_9HEMI</name>
<evidence type="ECO:0000259" key="2">
    <source>
        <dbReference type="Pfam" id="PF05699"/>
    </source>
</evidence>